<evidence type="ECO:0000256" key="1">
    <source>
        <dbReference type="SAM" id="Phobius"/>
    </source>
</evidence>
<dbReference type="InterPro" id="IPR038765">
    <property type="entry name" value="Papain-like_cys_pep_sf"/>
</dbReference>
<organism evidence="2">
    <name type="scientific">marine sediment metagenome</name>
    <dbReference type="NCBI Taxonomy" id="412755"/>
    <lineage>
        <taxon>unclassified sequences</taxon>
        <taxon>metagenomes</taxon>
        <taxon>ecological metagenomes</taxon>
    </lineage>
</organism>
<name>X1EL59_9ZZZZ</name>
<dbReference type="SUPFAM" id="SSF54001">
    <property type="entry name" value="Cysteine proteinases"/>
    <property type="match status" value="1"/>
</dbReference>
<accession>X1EL59</accession>
<sequence length="128" mass="14711">LGHAWVEYYVPNIGWIACDPTWDEVGDYFNYIDYFHLNLNVGAWFSVPIFPDTSEFGSPHIVSVLPPLSTYDFEYNLNIRVINTNFISTEIVVIIVIVSIVGAVIVFVTLLIRSSRKKRRLYEQASSY</sequence>
<evidence type="ECO:0008006" key="3">
    <source>
        <dbReference type="Google" id="ProtNLM"/>
    </source>
</evidence>
<dbReference type="EMBL" id="BARU01006590">
    <property type="protein sequence ID" value="GAH34066.1"/>
    <property type="molecule type" value="Genomic_DNA"/>
</dbReference>
<feature type="non-terminal residue" evidence="2">
    <location>
        <position position="1"/>
    </location>
</feature>
<reference evidence="2" key="1">
    <citation type="journal article" date="2014" name="Front. Microbiol.">
        <title>High frequency of phylogenetically diverse reductive dehalogenase-homologous genes in deep subseafloor sedimentary metagenomes.</title>
        <authorList>
            <person name="Kawai M."/>
            <person name="Futagami T."/>
            <person name="Toyoda A."/>
            <person name="Takaki Y."/>
            <person name="Nishi S."/>
            <person name="Hori S."/>
            <person name="Arai W."/>
            <person name="Tsubouchi T."/>
            <person name="Morono Y."/>
            <person name="Uchiyama I."/>
            <person name="Ito T."/>
            <person name="Fujiyama A."/>
            <person name="Inagaki F."/>
            <person name="Takami H."/>
        </authorList>
    </citation>
    <scope>NUCLEOTIDE SEQUENCE</scope>
    <source>
        <strain evidence="2">Expedition CK06-06</strain>
    </source>
</reference>
<comment type="caution">
    <text evidence="2">The sequence shown here is derived from an EMBL/GenBank/DDBJ whole genome shotgun (WGS) entry which is preliminary data.</text>
</comment>
<evidence type="ECO:0000313" key="2">
    <source>
        <dbReference type="EMBL" id="GAH34066.1"/>
    </source>
</evidence>
<gene>
    <name evidence="2" type="ORF">S03H2_12969</name>
</gene>
<keyword evidence="1" id="KW-0472">Membrane</keyword>
<proteinExistence type="predicted"/>
<protein>
    <recommendedName>
        <fullName evidence="3">Transglutaminase-like domain-containing protein</fullName>
    </recommendedName>
</protein>
<feature type="transmembrane region" description="Helical" evidence="1">
    <location>
        <begin position="91"/>
        <end position="112"/>
    </location>
</feature>
<keyword evidence="1" id="KW-0812">Transmembrane</keyword>
<dbReference type="AlphaFoldDB" id="X1EL59"/>
<keyword evidence="1" id="KW-1133">Transmembrane helix</keyword>